<dbReference type="PANTHER" id="PTHR43283:SF3">
    <property type="entry name" value="BETA-LACTAMASE FAMILY PROTEIN (AFU_ORTHOLOGUE AFUA_5G07500)"/>
    <property type="match status" value="1"/>
</dbReference>
<proteinExistence type="predicted"/>
<name>A0ABY3X4B2_9GAMM</name>
<evidence type="ECO:0000259" key="1">
    <source>
        <dbReference type="Pfam" id="PF00144"/>
    </source>
</evidence>
<dbReference type="InterPro" id="IPR001466">
    <property type="entry name" value="Beta-lactam-related"/>
</dbReference>
<dbReference type="SUPFAM" id="SSF56601">
    <property type="entry name" value="beta-lactamase/transpeptidase-like"/>
    <property type="match status" value="1"/>
</dbReference>
<dbReference type="InterPro" id="IPR012338">
    <property type="entry name" value="Beta-lactam/transpept-like"/>
</dbReference>
<sequence length="405" mass="43325">MNLPVLESVAATAIAEHPAPSALRDRVDDAIDRAIAERRLVGAVVLIARDGQLVYRRAAGLADRESDRLMREDAIFLLASVTKPIVAAAAMKLAEQGRIDLDAPVTRYLPQFRPRLADGSEPQITLRQLLSHTSGLSYRFGEPTGSDYDQLNVSDGFDQPGLGIDDNLQRLSQAQLRFPPGQGFKYSIGLDVLGEAMARATDTPLPALIEELIAAPLAMKDTAFRIVDHKRTATPYTDGLAADGSRRPARMHDETVLPFFDGALRYAPNRLENAASYPSGGAGLAGTAGDVLSLLETVRRGGGEILQAESVATMMREHVPAPLEGLDPGWGYGYGWAVLSDPAASGTPQSRGTIAWGGVYGHSWFVDAQRGLSVVALTNTAIEGMEGEFTFDLRDAVYAGLAAAK</sequence>
<reference evidence="2 3" key="1">
    <citation type="submission" date="2022-03" db="EMBL/GenBank/DDBJ databases">
        <title>Complete genome sequence of Lysobacter capsici VKM B-2533 and Lysobacter gummosus 10.1.1, promising sources of lytic agents.</title>
        <authorList>
            <person name="Tarlachkov S.V."/>
            <person name="Kudryakova I.V."/>
            <person name="Afoshin A.S."/>
            <person name="Leontyevskaya E.A."/>
            <person name="Leontyevskaya N.V."/>
        </authorList>
    </citation>
    <scope>NUCLEOTIDE SEQUENCE [LARGE SCALE GENOMIC DNA]</scope>
    <source>
        <strain evidence="2 3">10.1.1</strain>
    </source>
</reference>
<dbReference type="Gene3D" id="3.40.710.10">
    <property type="entry name" value="DD-peptidase/beta-lactamase superfamily"/>
    <property type="match status" value="1"/>
</dbReference>
<dbReference type="EMBL" id="CP093547">
    <property type="protein sequence ID" value="UNP27423.1"/>
    <property type="molecule type" value="Genomic_DNA"/>
</dbReference>
<dbReference type="Proteomes" id="UP000829194">
    <property type="component" value="Chromosome"/>
</dbReference>
<dbReference type="InterPro" id="IPR050789">
    <property type="entry name" value="Diverse_Enzym_Activities"/>
</dbReference>
<evidence type="ECO:0000313" key="2">
    <source>
        <dbReference type="EMBL" id="UNP27423.1"/>
    </source>
</evidence>
<dbReference type="Pfam" id="PF00144">
    <property type="entry name" value="Beta-lactamase"/>
    <property type="match status" value="1"/>
</dbReference>
<dbReference type="RefSeq" id="WP_057943152.1">
    <property type="nucleotide sequence ID" value="NZ_CP011131.1"/>
</dbReference>
<evidence type="ECO:0000313" key="3">
    <source>
        <dbReference type="Proteomes" id="UP000829194"/>
    </source>
</evidence>
<gene>
    <name evidence="2" type="ORF">MOV92_12855</name>
</gene>
<keyword evidence="3" id="KW-1185">Reference proteome</keyword>
<feature type="domain" description="Beta-lactamase-related" evidence="1">
    <location>
        <begin position="27"/>
        <end position="393"/>
    </location>
</feature>
<protein>
    <submittedName>
        <fullName evidence="2">Beta-lactamase family protein</fullName>
    </submittedName>
</protein>
<organism evidence="2 3">
    <name type="scientific">Lysobacter gummosus</name>
    <dbReference type="NCBI Taxonomy" id="262324"/>
    <lineage>
        <taxon>Bacteria</taxon>
        <taxon>Pseudomonadati</taxon>
        <taxon>Pseudomonadota</taxon>
        <taxon>Gammaproteobacteria</taxon>
        <taxon>Lysobacterales</taxon>
        <taxon>Lysobacteraceae</taxon>
        <taxon>Lysobacter</taxon>
    </lineage>
</organism>
<dbReference type="PANTHER" id="PTHR43283">
    <property type="entry name" value="BETA-LACTAMASE-RELATED"/>
    <property type="match status" value="1"/>
</dbReference>
<accession>A0ABY3X4B2</accession>